<dbReference type="InterPro" id="IPR031662">
    <property type="entry name" value="GTP-binding_2"/>
</dbReference>
<sequence length="230" mass="25517">MWRPWNPQDLPPGTASSSGSQRSKLRWLSLKKNKATMSHLNLIKACLSKLCRELITPKGGGHRLGEDFDDIGMLKYIVDFPSVEKLTLLSNLVGLSLEQQTPNIGFKKKDKGGINLTITCLQSGLNAESMNSILAEYKISNAGMALHSDATVDGLADAMEENRVYILCIYVLNKIDQISTEELGIIYKMPHCPSISDLEYWIYTKPKGQLPDYTPPAGPPYPRIMCSISI</sequence>
<dbReference type="GO" id="GO:0003924">
    <property type="term" value="F:GTPase activity"/>
    <property type="evidence" value="ECO:0007669"/>
    <property type="project" value="InterPro"/>
</dbReference>
<dbReference type="Proteomes" id="UP000645828">
    <property type="component" value="Unassembled WGS sequence"/>
</dbReference>
<evidence type="ECO:0000313" key="4">
    <source>
        <dbReference type="Proteomes" id="UP000645828"/>
    </source>
</evidence>
<organism evidence="3 4">
    <name type="scientific">Nyctereutes procyonoides</name>
    <name type="common">Raccoon dog</name>
    <name type="synonym">Canis procyonoides</name>
    <dbReference type="NCBI Taxonomy" id="34880"/>
    <lineage>
        <taxon>Eukaryota</taxon>
        <taxon>Metazoa</taxon>
        <taxon>Chordata</taxon>
        <taxon>Craniata</taxon>
        <taxon>Vertebrata</taxon>
        <taxon>Euteleostomi</taxon>
        <taxon>Mammalia</taxon>
        <taxon>Eutheria</taxon>
        <taxon>Laurasiatheria</taxon>
        <taxon>Carnivora</taxon>
        <taxon>Caniformia</taxon>
        <taxon>Canidae</taxon>
        <taxon>Nyctereutes</taxon>
    </lineage>
</organism>
<proteinExistence type="predicted"/>
<gene>
    <name evidence="3" type="ORF">NYPRO_LOCUS23130</name>
</gene>
<comment type="caution">
    <text evidence="3">The sequence shown here is derived from an EMBL/GenBank/DDBJ whole genome shotgun (WGS) entry which is preliminary data.</text>
</comment>
<protein>
    <submittedName>
        <fullName evidence="3">(raccoon dog) hypothetical protein</fullName>
    </submittedName>
</protein>
<accession>A0A811ZNX6</accession>
<name>A0A811ZNX6_NYCPR</name>
<feature type="domain" description="GTP binding protein second" evidence="2">
    <location>
        <begin position="111"/>
        <end position="196"/>
    </location>
</feature>
<dbReference type="InterPro" id="IPR045001">
    <property type="entry name" value="DRG"/>
</dbReference>
<dbReference type="GO" id="GO:0005525">
    <property type="term" value="F:GTP binding"/>
    <property type="evidence" value="ECO:0007669"/>
    <property type="project" value="InterPro"/>
</dbReference>
<dbReference type="PANTHER" id="PTHR43127">
    <property type="entry name" value="DEVELOPMENTALLY-REGULATED GTP-BINDING PROTEIN 2"/>
    <property type="match status" value="1"/>
</dbReference>
<evidence type="ECO:0000313" key="3">
    <source>
        <dbReference type="EMBL" id="CAD7690336.1"/>
    </source>
</evidence>
<keyword evidence="4" id="KW-1185">Reference proteome</keyword>
<dbReference type="Pfam" id="PF16897">
    <property type="entry name" value="MMR_HSR1_Xtn"/>
    <property type="match status" value="1"/>
</dbReference>
<feature type="region of interest" description="Disordered" evidence="1">
    <location>
        <begin position="1"/>
        <end position="22"/>
    </location>
</feature>
<reference evidence="3" key="1">
    <citation type="submission" date="2020-12" db="EMBL/GenBank/DDBJ databases">
        <authorList>
            <consortium name="Molecular Ecology Group"/>
        </authorList>
    </citation>
    <scope>NUCLEOTIDE SEQUENCE</scope>
    <source>
        <strain evidence="3">TBG_1078</strain>
    </source>
</reference>
<evidence type="ECO:0000259" key="2">
    <source>
        <dbReference type="Pfam" id="PF16897"/>
    </source>
</evidence>
<dbReference type="EMBL" id="CAJHUB010000770">
    <property type="protein sequence ID" value="CAD7690336.1"/>
    <property type="molecule type" value="Genomic_DNA"/>
</dbReference>
<evidence type="ECO:0000256" key="1">
    <source>
        <dbReference type="SAM" id="MobiDB-lite"/>
    </source>
</evidence>
<dbReference type="AlphaFoldDB" id="A0A811ZNX6"/>
<dbReference type="Gene3D" id="6.10.140.1070">
    <property type="match status" value="1"/>
</dbReference>